<dbReference type="NCBIfam" id="NF047388">
    <property type="entry name" value="SA1320_fam"/>
    <property type="match status" value="1"/>
</dbReference>
<dbReference type="Pfam" id="PF26363">
    <property type="entry name" value="Phospholipase-like"/>
    <property type="match status" value="1"/>
</dbReference>
<comment type="caution">
    <text evidence="1">The sequence shown here is derived from an EMBL/GenBank/DDBJ whole genome shotgun (WGS) entry which is preliminary data.</text>
</comment>
<dbReference type="SUPFAM" id="SSF53474">
    <property type="entry name" value="alpha/beta-Hydrolases"/>
    <property type="match status" value="1"/>
</dbReference>
<evidence type="ECO:0000313" key="1">
    <source>
        <dbReference type="EMBL" id="MCU9614593.1"/>
    </source>
</evidence>
<keyword evidence="2" id="KW-1185">Reference proteome</keyword>
<sequence>MGEIKNINTGTIVSNTVQQLEQPINDRDLVELGGYHAYLNYNVDDIIEVNGSEYRVYSVVGNTTSGLDAMTVQNLATGQYVVVYQGTSDTTDMFVDAQLLSDFTPAQLEDAKDYYEDMVEKFGDIAYVTGNSLGGGLAGYVGVHHPDVEVVTLNPALLPDGIVDEGEDYKNIHNYFSVYDPLTTAIETGNLENRIPGAHYEINNGVPSFSFIGNNHTGFLRKSGSELDWRIDEQEQAYIIGNEGEPGYGKIYFNADAHVITSVWTGKSLHAGFTPRLDLNHSHLKQLGDAIGSQVLSRIKTSNDYLENSFEIVIDENQKFAIRVQNLQDQFDDLFKNYIGDPVFNEITKHAERVKGVIDDLIRSLAVAEIACRNLNSILNSPPMELLEFLINQNISVEVIFQQIRQELYQLKQQVDNLTNGFQYIVRDMIPDLFVSRTNAFRDAVVDEIMAHYQIIMKNKGLVEKQIGDYQLQIQAVAQTFKDQDQLLGSSIRTKSKFSGTRVEIQPVKEYPLLDSPYMKVRMQLKEIHLDLAFEVFEKSSHSLIKPILNSLKIILWSVESLLETASATIRGAKNIGLYGNIPGLIASLFSNFDDKVNRAVNDALRPLDELASTLEGLRDGINRIDNNFGEVIDNFRPYFDTFLFQNSGYYNIHLYNSAAANILDDMELLLKDIVHQLSEQKANAILALNEASEGVLKNIQILEEQVNRVTIG</sequence>
<name>A0AAE3LTV8_9BACI</name>
<protein>
    <submittedName>
        <fullName evidence="1">DUF2974 domain-containing protein</fullName>
    </submittedName>
</protein>
<dbReference type="EMBL" id="JAOUSF010000004">
    <property type="protein sequence ID" value="MCU9614593.1"/>
    <property type="molecule type" value="Genomic_DNA"/>
</dbReference>
<proteinExistence type="predicted"/>
<accession>A0AAE3LTV8</accession>
<dbReference type="InterPro" id="IPR029058">
    <property type="entry name" value="AB_hydrolase_fold"/>
</dbReference>
<evidence type="ECO:0000313" key="2">
    <source>
        <dbReference type="Proteomes" id="UP001209318"/>
    </source>
</evidence>
<dbReference type="RefSeq" id="WP_263073892.1">
    <property type="nucleotide sequence ID" value="NZ_JAOUSF010000004.1"/>
</dbReference>
<dbReference type="AlphaFoldDB" id="A0AAE3LTV8"/>
<gene>
    <name evidence="1" type="ORF">OEV98_13700</name>
</gene>
<organism evidence="1 2">
    <name type="scientific">Perspicuibacillus lycopersici</name>
    <dbReference type="NCBI Taxonomy" id="1325689"/>
    <lineage>
        <taxon>Bacteria</taxon>
        <taxon>Bacillati</taxon>
        <taxon>Bacillota</taxon>
        <taxon>Bacilli</taxon>
        <taxon>Bacillales</taxon>
        <taxon>Bacillaceae</taxon>
        <taxon>Perspicuibacillus</taxon>
    </lineage>
</organism>
<dbReference type="Proteomes" id="UP001209318">
    <property type="component" value="Unassembled WGS sequence"/>
</dbReference>
<reference evidence="1" key="1">
    <citation type="submission" date="2022-10" db="EMBL/GenBank/DDBJ databases">
        <title>Description of Fervidibacillus gen. nov. in the family Fervidibacillaceae fam. nov. with two species, Fervidibacillus albus sp. nov., and Fervidibacillus halotolerans sp. nov., isolated from tidal flat sediments.</title>
        <authorList>
            <person name="Kwon K.K."/>
            <person name="Yang S.-H."/>
        </authorList>
    </citation>
    <scope>NUCLEOTIDE SEQUENCE</scope>
    <source>
        <strain evidence="1">JCM 19140</strain>
    </source>
</reference>